<accession>A0A8T0QV87</accession>
<dbReference type="EMBL" id="CM029048">
    <property type="protein sequence ID" value="KAG2577066.1"/>
    <property type="molecule type" value="Genomic_DNA"/>
</dbReference>
<feature type="compositionally biased region" description="Basic residues" evidence="1">
    <location>
        <begin position="206"/>
        <end position="231"/>
    </location>
</feature>
<gene>
    <name evidence="2" type="ORF">PVAP13_6NG075030</name>
</gene>
<evidence type="ECO:0000256" key="1">
    <source>
        <dbReference type="SAM" id="MobiDB-lite"/>
    </source>
</evidence>
<evidence type="ECO:0000313" key="2">
    <source>
        <dbReference type="EMBL" id="KAG2577066.1"/>
    </source>
</evidence>
<name>A0A8T0QV87_PANVG</name>
<dbReference type="Proteomes" id="UP000823388">
    <property type="component" value="Chromosome 6N"/>
</dbReference>
<feature type="region of interest" description="Disordered" evidence="1">
    <location>
        <begin position="173"/>
        <end position="244"/>
    </location>
</feature>
<proteinExistence type="predicted"/>
<sequence length="334" mass="36272">MDRIDELKVAYSDGDFDDVRVEGDRQLTILLHLEQHVEEVFDIAAAAAAHPLQVLLDDAVEDPEGGVKDLLAAAHGAAEPADDPGGRPQVGRVEPGREHDGAVEHVLEGLAVLEPVAHRGAHRDVRDERGQLLAHVRGAGARRRGGARAQHGGDLLLADGAEGEDAARAEELVDGDPAELPPVGPVGRHDDAPAAVGERPHGGAQRPRREHRVVRPHHLPRRLPGRHHQRGHLADPEQHERPVAPREVAHRVVRELADHVVQAADDRQLPWPGRQPQTLLERHRGAPALGEHGEQGDESQSEVDEVVLVCHWCCSQCKLLVTGVALPVSWLLLK</sequence>
<reference evidence="2" key="1">
    <citation type="submission" date="2020-05" db="EMBL/GenBank/DDBJ databases">
        <title>WGS assembly of Panicum virgatum.</title>
        <authorList>
            <person name="Lovell J.T."/>
            <person name="Jenkins J."/>
            <person name="Shu S."/>
            <person name="Juenger T.E."/>
            <person name="Schmutz J."/>
        </authorList>
    </citation>
    <scope>NUCLEOTIDE SEQUENCE</scope>
    <source>
        <strain evidence="2">AP13</strain>
    </source>
</reference>
<protein>
    <submittedName>
        <fullName evidence="2">Uncharacterized protein</fullName>
    </submittedName>
</protein>
<feature type="compositionally biased region" description="Basic and acidic residues" evidence="1">
    <location>
        <begin position="232"/>
        <end position="244"/>
    </location>
</feature>
<evidence type="ECO:0000313" key="3">
    <source>
        <dbReference type="Proteomes" id="UP000823388"/>
    </source>
</evidence>
<comment type="caution">
    <text evidence="2">The sequence shown here is derived from an EMBL/GenBank/DDBJ whole genome shotgun (WGS) entry which is preliminary data.</text>
</comment>
<keyword evidence="3" id="KW-1185">Reference proteome</keyword>
<dbReference type="AlphaFoldDB" id="A0A8T0QV87"/>
<organism evidence="2 3">
    <name type="scientific">Panicum virgatum</name>
    <name type="common">Blackwell switchgrass</name>
    <dbReference type="NCBI Taxonomy" id="38727"/>
    <lineage>
        <taxon>Eukaryota</taxon>
        <taxon>Viridiplantae</taxon>
        <taxon>Streptophyta</taxon>
        <taxon>Embryophyta</taxon>
        <taxon>Tracheophyta</taxon>
        <taxon>Spermatophyta</taxon>
        <taxon>Magnoliopsida</taxon>
        <taxon>Liliopsida</taxon>
        <taxon>Poales</taxon>
        <taxon>Poaceae</taxon>
        <taxon>PACMAD clade</taxon>
        <taxon>Panicoideae</taxon>
        <taxon>Panicodae</taxon>
        <taxon>Paniceae</taxon>
        <taxon>Panicinae</taxon>
        <taxon>Panicum</taxon>
        <taxon>Panicum sect. Hiantes</taxon>
    </lineage>
</organism>